<evidence type="ECO:0000256" key="12">
    <source>
        <dbReference type="ARBA" id="ARBA00023065"/>
    </source>
</evidence>
<evidence type="ECO:0000256" key="11">
    <source>
        <dbReference type="ARBA" id="ARBA00023053"/>
    </source>
</evidence>
<comment type="subcellular location">
    <subcellularLocation>
        <location evidence="1">Cell membrane</location>
        <topology evidence="1">Single-pass type II membrane protein</topology>
    </subcellularLocation>
</comment>
<comment type="similarity">
    <text evidence="2">Belongs to the X(+)/potassium ATPases subunit beta family.</text>
</comment>
<keyword evidence="14" id="KW-1015">Disulfide bond</keyword>
<keyword evidence="13 18" id="KW-0472">Membrane</keyword>
<accession>A0A1J1IMW2</accession>
<keyword evidence="9" id="KW-0735">Signal-anchor</keyword>
<evidence type="ECO:0000256" key="6">
    <source>
        <dbReference type="ARBA" id="ARBA00022607"/>
    </source>
</evidence>
<dbReference type="AlphaFoldDB" id="A0A1J1IMW2"/>
<feature type="transmembrane region" description="Helical" evidence="18">
    <location>
        <begin position="66"/>
        <end position="87"/>
    </location>
</feature>
<evidence type="ECO:0000256" key="1">
    <source>
        <dbReference type="ARBA" id="ARBA00004401"/>
    </source>
</evidence>
<keyword evidence="7 18" id="KW-0812">Transmembrane</keyword>
<dbReference type="GO" id="GO:0006883">
    <property type="term" value="P:intracellular sodium ion homeostasis"/>
    <property type="evidence" value="ECO:0007669"/>
    <property type="project" value="TreeGrafter"/>
</dbReference>
<sequence>MSTQMQTSAHGQLRNARKSIKGSIQSTTYEFPYMRQPEKKTLGQLIYDREKGKILGRTLPNWGELLIFYTVFYISLAALFAICFKALMMTIPFHKPKWILDKSLIGTNPGLGFRPMSKDVVHGSLIWYDITEQKQVNYTHEKIRNNHKNCGFGSLPDSHQVCNLNIEDFDECSKSRSYGYNNSSPCIFLKLNRIYGWIPEYYNDINDLPSDMPEDLVEYIKSRPQIERDQVWVSCSGENSVDREVVGDIAYFPTQLRGFPSYFFPYTNIKGYLSPLVAVKFKRPKPNQIINIQCRAWAKNINYNGSHRDRQGSVHFELMIDAPIN</sequence>
<name>A0A1J1IMW2_9DIPT</name>
<evidence type="ECO:0000256" key="17">
    <source>
        <dbReference type="ARBA" id="ARBA00025540"/>
    </source>
</evidence>
<evidence type="ECO:0000256" key="14">
    <source>
        <dbReference type="ARBA" id="ARBA00023157"/>
    </source>
</evidence>
<keyword evidence="3" id="KW-0813">Transport</keyword>
<gene>
    <name evidence="19" type="primary">putative Sodium</name>
    <name evidence="19" type="ORF">CLUMA_CG014135</name>
</gene>
<evidence type="ECO:0000256" key="5">
    <source>
        <dbReference type="ARBA" id="ARBA00022538"/>
    </source>
</evidence>
<keyword evidence="10 18" id="KW-1133">Transmembrane helix</keyword>
<evidence type="ECO:0000256" key="3">
    <source>
        <dbReference type="ARBA" id="ARBA00022448"/>
    </source>
</evidence>
<keyword evidence="16" id="KW-0739">Sodium transport</keyword>
<evidence type="ECO:0000256" key="4">
    <source>
        <dbReference type="ARBA" id="ARBA00022475"/>
    </source>
</evidence>
<evidence type="ECO:0000256" key="8">
    <source>
        <dbReference type="ARBA" id="ARBA00022958"/>
    </source>
</evidence>
<dbReference type="EMBL" id="CVRI01000054">
    <property type="protein sequence ID" value="CRL00884.1"/>
    <property type="molecule type" value="Genomic_DNA"/>
</dbReference>
<keyword evidence="15" id="KW-0325">Glycoprotein</keyword>
<evidence type="ECO:0000313" key="19">
    <source>
        <dbReference type="EMBL" id="CRL00884.1"/>
    </source>
</evidence>
<keyword evidence="6" id="KW-0740">Sodium/potassium transport</keyword>
<evidence type="ECO:0000256" key="10">
    <source>
        <dbReference type="ARBA" id="ARBA00022989"/>
    </source>
</evidence>
<evidence type="ECO:0000256" key="18">
    <source>
        <dbReference type="SAM" id="Phobius"/>
    </source>
</evidence>
<evidence type="ECO:0000256" key="2">
    <source>
        <dbReference type="ARBA" id="ARBA00005876"/>
    </source>
</evidence>
<dbReference type="PANTHER" id="PTHR11523">
    <property type="entry name" value="SODIUM/POTASSIUM-DEPENDENT ATPASE BETA SUBUNIT"/>
    <property type="match status" value="1"/>
</dbReference>
<evidence type="ECO:0000256" key="13">
    <source>
        <dbReference type="ARBA" id="ARBA00023136"/>
    </source>
</evidence>
<dbReference type="STRING" id="568069.A0A1J1IMW2"/>
<dbReference type="Gene3D" id="2.60.40.1660">
    <property type="entry name" value="Na, k-atpase alpha subunit"/>
    <property type="match status" value="1"/>
</dbReference>
<dbReference type="GO" id="GO:0001671">
    <property type="term" value="F:ATPase activator activity"/>
    <property type="evidence" value="ECO:0007669"/>
    <property type="project" value="UniProtKB-ARBA"/>
</dbReference>
<comment type="function">
    <text evidence="17">This is the non-catalytic component of the active enzyme, which catalyzes the hydrolysis of ATP coupled with the exchange of Na(+) and K(+) ions across the plasma membrane. The beta subunit regulates, through assembly of alpha/beta heterodimers, the number of sodium pumps transported to the plasma membrane.</text>
</comment>
<proteinExistence type="inferred from homology"/>
<evidence type="ECO:0000256" key="9">
    <source>
        <dbReference type="ARBA" id="ARBA00022968"/>
    </source>
</evidence>
<dbReference type="FunFam" id="2.60.40.1660:FF:000004">
    <property type="entry name" value="sodium/potassium-transporting ATPase subunit beta-2"/>
    <property type="match status" value="1"/>
</dbReference>
<dbReference type="Proteomes" id="UP000183832">
    <property type="component" value="Unassembled WGS sequence"/>
</dbReference>
<organism evidence="19 20">
    <name type="scientific">Clunio marinus</name>
    <dbReference type="NCBI Taxonomy" id="568069"/>
    <lineage>
        <taxon>Eukaryota</taxon>
        <taxon>Metazoa</taxon>
        <taxon>Ecdysozoa</taxon>
        <taxon>Arthropoda</taxon>
        <taxon>Hexapoda</taxon>
        <taxon>Insecta</taxon>
        <taxon>Pterygota</taxon>
        <taxon>Neoptera</taxon>
        <taxon>Endopterygota</taxon>
        <taxon>Diptera</taxon>
        <taxon>Nematocera</taxon>
        <taxon>Chironomoidea</taxon>
        <taxon>Chironomidae</taxon>
        <taxon>Clunio</taxon>
    </lineage>
</organism>
<protein>
    <submittedName>
        <fullName evidence="19">CLUMA_CG014135, isoform A</fullName>
    </submittedName>
</protein>
<keyword evidence="4" id="KW-1003">Cell membrane</keyword>
<dbReference type="PANTHER" id="PTHR11523:SF31">
    <property type="entry name" value="AT04468P-RELATED"/>
    <property type="match status" value="1"/>
</dbReference>
<keyword evidence="5" id="KW-0633">Potassium transport</keyword>
<keyword evidence="8" id="KW-0630">Potassium</keyword>
<dbReference type="InterPro" id="IPR038702">
    <property type="entry name" value="Na/K_ATPase_sub_beta_sf"/>
</dbReference>
<dbReference type="OrthoDB" id="5912413at2759"/>
<keyword evidence="11" id="KW-0915">Sodium</keyword>
<dbReference type="Pfam" id="PF00287">
    <property type="entry name" value="Na_K-ATPase"/>
    <property type="match status" value="1"/>
</dbReference>
<dbReference type="GO" id="GO:1990573">
    <property type="term" value="P:potassium ion import across plasma membrane"/>
    <property type="evidence" value="ECO:0007669"/>
    <property type="project" value="TreeGrafter"/>
</dbReference>
<keyword evidence="20" id="KW-1185">Reference proteome</keyword>
<evidence type="ECO:0000313" key="20">
    <source>
        <dbReference type="Proteomes" id="UP000183832"/>
    </source>
</evidence>
<dbReference type="InterPro" id="IPR000402">
    <property type="entry name" value="Na/K_ATPase_sub_beta"/>
</dbReference>
<evidence type="ECO:0000256" key="16">
    <source>
        <dbReference type="ARBA" id="ARBA00023201"/>
    </source>
</evidence>
<keyword evidence="12" id="KW-0406">Ion transport</keyword>
<dbReference type="GO" id="GO:0036376">
    <property type="term" value="P:sodium ion export across plasma membrane"/>
    <property type="evidence" value="ECO:0007669"/>
    <property type="project" value="TreeGrafter"/>
</dbReference>
<dbReference type="GO" id="GO:0030007">
    <property type="term" value="P:intracellular potassium ion homeostasis"/>
    <property type="evidence" value="ECO:0007669"/>
    <property type="project" value="TreeGrafter"/>
</dbReference>
<evidence type="ECO:0000256" key="15">
    <source>
        <dbReference type="ARBA" id="ARBA00023180"/>
    </source>
</evidence>
<reference evidence="19 20" key="1">
    <citation type="submission" date="2015-04" db="EMBL/GenBank/DDBJ databases">
        <authorList>
            <person name="Syromyatnikov M.Y."/>
            <person name="Popov V.N."/>
        </authorList>
    </citation>
    <scope>NUCLEOTIDE SEQUENCE [LARGE SCALE GENOMIC DNA]</scope>
</reference>
<evidence type="ECO:0000256" key="7">
    <source>
        <dbReference type="ARBA" id="ARBA00022692"/>
    </source>
</evidence>
<dbReference type="GO" id="GO:0005890">
    <property type="term" value="C:sodium:potassium-exchanging ATPase complex"/>
    <property type="evidence" value="ECO:0007669"/>
    <property type="project" value="InterPro"/>
</dbReference>